<evidence type="ECO:0000256" key="1">
    <source>
        <dbReference type="SAM" id="MobiDB-lite"/>
    </source>
</evidence>
<feature type="compositionally biased region" description="Acidic residues" evidence="1">
    <location>
        <begin position="533"/>
        <end position="551"/>
    </location>
</feature>
<organism evidence="2">
    <name type="scientific">Fagus sylvatica</name>
    <name type="common">Beechnut</name>
    <dbReference type="NCBI Taxonomy" id="28930"/>
    <lineage>
        <taxon>Eukaryota</taxon>
        <taxon>Viridiplantae</taxon>
        <taxon>Streptophyta</taxon>
        <taxon>Embryophyta</taxon>
        <taxon>Tracheophyta</taxon>
        <taxon>Spermatophyta</taxon>
        <taxon>Magnoliopsida</taxon>
        <taxon>eudicotyledons</taxon>
        <taxon>Gunneridae</taxon>
        <taxon>Pentapetalae</taxon>
        <taxon>rosids</taxon>
        <taxon>fabids</taxon>
        <taxon>Fagales</taxon>
        <taxon>Fagaceae</taxon>
        <taxon>Fagus</taxon>
    </lineage>
</organism>
<gene>
    <name evidence="2" type="ORF">FSB_LOCUS15006</name>
</gene>
<feature type="region of interest" description="Disordered" evidence="1">
    <location>
        <begin position="265"/>
        <end position="288"/>
    </location>
</feature>
<evidence type="ECO:0000313" key="2">
    <source>
        <dbReference type="EMBL" id="SPC87124.1"/>
    </source>
</evidence>
<sequence>MARAHRLAHLVNSEESMRHFRERYLVPNNVGLRYYSINDLPLLNNGEILTPIMSVVEGGVRFPLHPLLIDFLQPVNACPGQLSINVFRIVMGVVALNRLLKINLTTKDILYVYSYTCPGLESDTSCHLKAKKVNTKLVTGLPNSNKGYDNDWLVIFVSSRLNVLATAANLEDLTKALNANICVDRIGQPRTAHFLLGYQPLIGNFLDSPTVPRVQETPIELSELYVAQPASIVSAVDHPNLIPIGEVSEMAPPVDLFEVIGKKSKGASSSKSKGKAKRSTQPKKPRRAIFEAIAPEEPSRGEELSSVPMSEHIGLPQIVEEMEIVQVREQAPRPKRARVTTEQTELPEPSSLGEPWVPKITVGGGELVTTNHTVLDTSDVEFSAKVAQALTRATCLPGDYEVWEDMSSGRMFRHISRGLVMVAEEKARTEPEQRAKVEAELIQMQERVKNLEVECIRSIGEAREEGKREGKQEGKQEVLVEVKDQIQGVYNRSFRDGWKAALKKVDVPATSDLLARENTPLPYPEAGLRESDKEDEADEDDENDETETEEVGDARDDRAADPTPILIDDPPAPVGLAPVDPAPPTEN</sequence>
<feature type="compositionally biased region" description="Basic residues" evidence="1">
    <location>
        <begin position="272"/>
        <end position="287"/>
    </location>
</feature>
<proteinExistence type="predicted"/>
<name>A0A2N9FK43_FAGSY</name>
<reference evidence="2" key="1">
    <citation type="submission" date="2018-02" db="EMBL/GenBank/DDBJ databases">
        <authorList>
            <person name="Cohen D.B."/>
            <person name="Kent A.D."/>
        </authorList>
    </citation>
    <scope>NUCLEOTIDE SEQUENCE</scope>
</reference>
<dbReference type="EMBL" id="OIVN01000896">
    <property type="protein sequence ID" value="SPC87124.1"/>
    <property type="molecule type" value="Genomic_DNA"/>
</dbReference>
<feature type="region of interest" description="Disordered" evidence="1">
    <location>
        <begin position="513"/>
        <end position="587"/>
    </location>
</feature>
<dbReference type="AlphaFoldDB" id="A0A2N9FK43"/>
<feature type="region of interest" description="Disordered" evidence="1">
    <location>
        <begin position="329"/>
        <end position="356"/>
    </location>
</feature>
<accession>A0A2N9FK43</accession>
<protein>
    <submittedName>
        <fullName evidence="2">Uncharacterized protein</fullName>
    </submittedName>
</protein>